<accession>A0AAT9TXU0</accession>
<evidence type="ECO:0000313" key="9">
    <source>
        <dbReference type="EMBL" id="WFG61339.1"/>
    </source>
</evidence>
<feature type="region of interest" description="Disordered" evidence="6">
    <location>
        <begin position="128"/>
        <end position="173"/>
    </location>
</feature>
<evidence type="ECO:0000256" key="1">
    <source>
        <dbReference type="ARBA" id="ARBA00004328"/>
    </source>
</evidence>
<proteinExistence type="inferred from homology"/>
<organism evidence="9">
    <name type="scientific">Rhinolophus bat parvovirus</name>
    <dbReference type="NCBI Taxonomy" id="3038986"/>
    <lineage>
        <taxon>Viruses</taxon>
        <taxon>Monodnaviria</taxon>
        <taxon>Shotokuvirae</taxon>
        <taxon>Cossaviricota</taxon>
        <taxon>Quintoviricetes</taxon>
        <taxon>Piccovirales</taxon>
        <taxon>Parvoviridae</taxon>
    </lineage>
</organism>
<dbReference type="GO" id="GO:0005198">
    <property type="term" value="F:structural molecule activity"/>
    <property type="evidence" value="ECO:0007669"/>
    <property type="project" value="InterPro"/>
</dbReference>
<dbReference type="InterPro" id="IPR013607">
    <property type="entry name" value="Phospholipase_A2-like"/>
</dbReference>
<dbReference type="EMBL" id="OQ363494">
    <property type="protein sequence ID" value="WFG61339.1"/>
    <property type="molecule type" value="Genomic_DNA"/>
</dbReference>
<sequence>MLTRLRPWKLMAPIRRPGGWVLPGYKYLGPFNDLNNGEPVNKADQAAQKHDQLYDQYIKSGKNPYLYFNKADQEFIEDLESDRSFGGWIGKTVFGIKRAIAPSLGEPDAKKARLERAQKRKLYFARSNKNSKQAKMSSDAQNSNEEAGSSTADETRSSGAQSQGGGGGGAGRSVGISTGGWKGGCLFSDNVIVTRITRQWYAPIYEGHRYKSFGSSDDTSASRTYWRGIATPWGYFDFNCYNAHFSPQDWQRLTNEYKKWKPKQMRIKLYNLQIKQVVNLGADTLYNNDLTAGVHIFCDGSHQYPYPQNPWNENTCPELPNDVWKLPQYAYYQRDDFFNHDPVEDNDIAAIECRLNAPLFLLESSSHEVLRTGEETEFNFEFNCGWVMNDRAYVAPQNDFNAKTGTKRWFGIHNANSGRYEFQRYGPYKKPSCWMPGPGTRNLGITASSNIANNSRAPFMSSYLPHGINIDGTNIKHDANIPKPSDDQRLYLTNQTAPANGACSATDSPTLAFDVGPHNDTDTNVTSRNIDNDMSRWNSVYSANNSSISNHQTIWMYPNQAWNSTPICRGNPIWVKKPRVNRHTMEDSSDGTLVMEHPPGTIFVKTQKIPIPTAANTDTYLNLYVTGQVTCEIVWEVKRYQTKNWRPELRNVPHKSDVTAYDIDTNGAYNMPTKYALHMPTRYGMNSVL</sequence>
<evidence type="ECO:0000259" key="7">
    <source>
        <dbReference type="Pfam" id="PF00740"/>
    </source>
</evidence>
<comment type="subcellular location">
    <subcellularLocation>
        <location evidence="1">Virion</location>
    </subcellularLocation>
</comment>
<comment type="similarity">
    <text evidence="2">Belongs to the parvoviridae capsid protein family.</text>
</comment>
<feature type="domain" description="Coat protein VP1/VP2 Parvovirus" evidence="7">
    <location>
        <begin position="165"/>
        <end position="650"/>
    </location>
</feature>
<dbReference type="Gene3D" id="2.170.30.10">
    <property type="entry name" value="Parvovirus coat protein VP1/VP2"/>
    <property type="match status" value="1"/>
</dbReference>
<keyword evidence="5" id="KW-0946">Virion</keyword>
<feature type="compositionally biased region" description="Gly residues" evidence="6">
    <location>
        <begin position="162"/>
        <end position="173"/>
    </location>
</feature>
<name>A0AAT9TXU0_9VIRU</name>
<evidence type="ECO:0000256" key="2">
    <source>
        <dbReference type="ARBA" id="ARBA00005398"/>
    </source>
</evidence>
<dbReference type="GO" id="GO:0039615">
    <property type="term" value="C:T=1 icosahedral viral capsid"/>
    <property type="evidence" value="ECO:0007669"/>
    <property type="project" value="UniProtKB-KW"/>
</dbReference>
<evidence type="ECO:0000256" key="6">
    <source>
        <dbReference type="SAM" id="MobiDB-lite"/>
    </source>
</evidence>
<dbReference type="InterPro" id="IPR016184">
    <property type="entry name" value="Capsid/spike_ssDNA_virus"/>
</dbReference>
<feature type="domain" description="Phospholipase A2-like" evidence="8">
    <location>
        <begin position="19"/>
        <end position="97"/>
    </location>
</feature>
<evidence type="ECO:0000259" key="8">
    <source>
        <dbReference type="Pfam" id="PF08398"/>
    </source>
</evidence>
<keyword evidence="4" id="KW-0167">Capsid protein</keyword>
<feature type="compositionally biased region" description="Polar residues" evidence="6">
    <location>
        <begin position="128"/>
        <end position="152"/>
    </location>
</feature>
<evidence type="ECO:0000256" key="4">
    <source>
        <dbReference type="ARBA" id="ARBA00022561"/>
    </source>
</evidence>
<dbReference type="Pfam" id="PF08398">
    <property type="entry name" value="Phospholip_A2_4"/>
    <property type="match status" value="1"/>
</dbReference>
<evidence type="ECO:0000256" key="5">
    <source>
        <dbReference type="ARBA" id="ARBA00022844"/>
    </source>
</evidence>
<dbReference type="InterPro" id="IPR001403">
    <property type="entry name" value="Parvovirus_coat"/>
</dbReference>
<dbReference type="SUPFAM" id="SSF88645">
    <property type="entry name" value="ssDNA viruses"/>
    <property type="match status" value="1"/>
</dbReference>
<dbReference type="Pfam" id="PF00740">
    <property type="entry name" value="VP1_2"/>
    <property type="match status" value="1"/>
</dbReference>
<protein>
    <submittedName>
        <fullName evidence="9">VP</fullName>
    </submittedName>
</protein>
<evidence type="ECO:0000256" key="3">
    <source>
        <dbReference type="ARBA" id="ARBA00022431"/>
    </source>
</evidence>
<dbReference type="InterPro" id="IPR036952">
    <property type="entry name" value="VP1/VP2"/>
</dbReference>
<keyword evidence="3" id="KW-1140">T=1 icosahedral capsid protein</keyword>
<reference evidence="9" key="1">
    <citation type="journal article" date="2023" name="Nat. Commun.">
        <title>Virus diversity, wildlife-domestic animal circulation and potential zoonotic viruses of small mammals, pangolins and zoo animals.</title>
        <authorList>
            <person name="Cui X."/>
            <person name="Fan K."/>
            <person name="Liang X."/>
            <person name="Gong W."/>
            <person name="Chen W."/>
            <person name="He B."/>
            <person name="Chen X."/>
            <person name="Wang H."/>
            <person name="Wang X."/>
            <person name="Zhang P."/>
            <person name="Lu X."/>
            <person name="Chen R."/>
            <person name="Lin K."/>
            <person name="Liu J."/>
            <person name="Zhai J."/>
            <person name="Liu D.X."/>
            <person name="Shan F."/>
            <person name="Li Y."/>
            <person name="Chen R.A."/>
            <person name="Meng H."/>
            <person name="Li X."/>
            <person name="Mi S."/>
            <person name="Jiang J."/>
            <person name="Zhou N."/>
            <person name="Chen Z."/>
            <person name="Zou J.-J."/>
            <person name="Ge D."/>
            <person name="Yang Q."/>
            <person name="He K."/>
            <person name="Chen T."/>
            <person name="Wu Y.-J."/>
            <person name="Lu H."/>
            <person name="Irwin D.M."/>
            <person name="Shen X."/>
            <person name="Hu Y."/>
            <person name="Lu X."/>
            <person name="Ding C."/>
            <person name="Guan Y."/>
            <person name="Tu C."/>
            <person name="Shen Y."/>
        </authorList>
    </citation>
    <scope>NUCLEOTIDE SEQUENCE</scope>
    <source>
        <strain evidence="9">GD/L30.18/2021</strain>
    </source>
</reference>